<protein>
    <recommendedName>
        <fullName evidence="4">Secreted protein</fullName>
    </recommendedName>
</protein>
<organism evidence="2 3">
    <name type="scientific">Amanita thiersii Skay4041</name>
    <dbReference type="NCBI Taxonomy" id="703135"/>
    <lineage>
        <taxon>Eukaryota</taxon>
        <taxon>Fungi</taxon>
        <taxon>Dikarya</taxon>
        <taxon>Basidiomycota</taxon>
        <taxon>Agaricomycotina</taxon>
        <taxon>Agaricomycetes</taxon>
        <taxon>Agaricomycetidae</taxon>
        <taxon>Agaricales</taxon>
        <taxon>Pluteineae</taxon>
        <taxon>Amanitaceae</taxon>
        <taxon>Amanita</taxon>
    </lineage>
</organism>
<gene>
    <name evidence="2" type="ORF">AMATHDRAFT_70297</name>
</gene>
<evidence type="ECO:0000313" key="2">
    <source>
        <dbReference type="EMBL" id="PFH46219.1"/>
    </source>
</evidence>
<dbReference type="OrthoDB" id="5803672at2759"/>
<evidence type="ECO:0008006" key="4">
    <source>
        <dbReference type="Google" id="ProtNLM"/>
    </source>
</evidence>
<name>A0A2A9N7S4_9AGAR</name>
<proteinExistence type="predicted"/>
<dbReference type="Proteomes" id="UP000242287">
    <property type="component" value="Unassembled WGS sequence"/>
</dbReference>
<sequence length="384" mass="41871">MVSWKQFHLLLSTSSLSTFLPSQVAIDSSLARPGCFGGATTLNDVINCHLLYVVQANYTQQDYNAAQPTDAQRAAWSVTVSSLLKTDGNCTAVASSLPTALKGIYNVFELKEPAPSSASFCVLAENVSDSDREYKKGWGIMVVPSTRSAVSRYVHLSALRPRFALETQQQAVTVFQGIGAKSLYIPGRLWLVYPTPTSCVTGKVHFITDPTYDQHEMFFDTQSQIINWQTANGGCPSSTCAYVQFNSKGVKVNQQYQVDISVGLDNSTGWYTKHNDYPAKRIKLNLGKQFPSWKIALPSDSTGAVTATDNIEGRLINGVDAAHVCTKPASPDNTTGKFVHLGESTESRIPSTFDKWVKAFIASFGTTCAKGMVTDSKWGLCVKK</sequence>
<accession>A0A2A9N7S4</accession>
<keyword evidence="1" id="KW-0732">Signal</keyword>
<dbReference type="AlphaFoldDB" id="A0A2A9N7S4"/>
<feature type="signal peptide" evidence="1">
    <location>
        <begin position="1"/>
        <end position="17"/>
    </location>
</feature>
<evidence type="ECO:0000313" key="3">
    <source>
        <dbReference type="Proteomes" id="UP000242287"/>
    </source>
</evidence>
<reference evidence="2 3" key="1">
    <citation type="submission" date="2014-02" db="EMBL/GenBank/DDBJ databases">
        <title>Transposable element dynamics among asymbiotic and ectomycorrhizal Amanita fungi.</title>
        <authorList>
            <consortium name="DOE Joint Genome Institute"/>
            <person name="Hess J."/>
            <person name="Skrede I."/>
            <person name="Wolfe B."/>
            <person name="LaButti K."/>
            <person name="Ohm R.A."/>
            <person name="Grigoriev I.V."/>
            <person name="Pringle A."/>
        </authorList>
    </citation>
    <scope>NUCLEOTIDE SEQUENCE [LARGE SCALE GENOMIC DNA]</scope>
    <source>
        <strain evidence="2 3">SKay4041</strain>
    </source>
</reference>
<dbReference type="EMBL" id="KZ302220">
    <property type="protein sequence ID" value="PFH46219.1"/>
    <property type="molecule type" value="Genomic_DNA"/>
</dbReference>
<dbReference type="STRING" id="703135.A0A2A9N7S4"/>
<keyword evidence="3" id="KW-1185">Reference proteome</keyword>
<feature type="chain" id="PRO_5012360403" description="Secreted protein" evidence="1">
    <location>
        <begin position="18"/>
        <end position="384"/>
    </location>
</feature>
<evidence type="ECO:0000256" key="1">
    <source>
        <dbReference type="SAM" id="SignalP"/>
    </source>
</evidence>